<dbReference type="PANTHER" id="PTHR43649:SF11">
    <property type="entry name" value="ABC TRANSPORTER SUBSTRATE-BINDING PROTEIN YESO-RELATED"/>
    <property type="match status" value="1"/>
</dbReference>
<dbReference type="EMBL" id="SMAL01000001">
    <property type="protein sequence ID" value="TCT16851.1"/>
    <property type="molecule type" value="Genomic_DNA"/>
</dbReference>
<proteinExistence type="predicted"/>
<dbReference type="RefSeq" id="WP_132249254.1">
    <property type="nucleotide sequence ID" value="NZ_SMAL01000001.1"/>
</dbReference>
<dbReference type="OrthoDB" id="9764112at2"/>
<feature type="transmembrane region" description="Helical" evidence="1">
    <location>
        <begin position="7"/>
        <end position="25"/>
    </location>
</feature>
<protein>
    <submittedName>
        <fullName evidence="2">Oligogalacturonide transport system substrate-binding protein</fullName>
    </submittedName>
</protein>
<evidence type="ECO:0000313" key="3">
    <source>
        <dbReference type="Proteomes" id="UP000294902"/>
    </source>
</evidence>
<dbReference type="Proteomes" id="UP000294902">
    <property type="component" value="Unassembled WGS sequence"/>
</dbReference>
<dbReference type="PANTHER" id="PTHR43649">
    <property type="entry name" value="ARABINOSE-BINDING PROTEIN-RELATED"/>
    <property type="match status" value="1"/>
</dbReference>
<dbReference type="AlphaFoldDB" id="A0A4R3MNQ9"/>
<keyword evidence="1" id="KW-0812">Transmembrane</keyword>
<dbReference type="InterPro" id="IPR006059">
    <property type="entry name" value="SBP"/>
</dbReference>
<keyword evidence="1" id="KW-1133">Transmembrane helix</keyword>
<accession>A0A4R3MNQ9</accession>
<dbReference type="Pfam" id="PF01547">
    <property type="entry name" value="SBP_bac_1"/>
    <property type="match status" value="1"/>
</dbReference>
<evidence type="ECO:0000256" key="1">
    <source>
        <dbReference type="SAM" id="Phobius"/>
    </source>
</evidence>
<reference evidence="2 3" key="1">
    <citation type="submission" date="2019-03" db="EMBL/GenBank/DDBJ databases">
        <title>Genomic Encyclopedia of Type Strains, Phase IV (KMG-IV): sequencing the most valuable type-strain genomes for metagenomic binning, comparative biology and taxonomic classification.</title>
        <authorList>
            <person name="Goeker M."/>
        </authorList>
    </citation>
    <scope>NUCLEOTIDE SEQUENCE [LARGE SCALE GENOMIC DNA]</scope>
    <source>
        <strain evidence="2 3">DSM 24629</strain>
    </source>
</reference>
<gene>
    <name evidence="2" type="ORF">EDC18_101147</name>
</gene>
<sequence>MNKKIKKYAIVLIMIILLFSYNHYINMPRDNGDFTTLRVSWYGGDNRNRATLEIIRLFEEANPHVKVIPEFTGEEYHFERLVAQMMVGEEPDLMQIDYNWYPSLSPEGEGLFNLASLKNLNEWPEESFLSINGNEQGIVTSLASKVFFINKTPFEQAGIPIPETWEELMEAGHIFQERLGEYYYPLGSVDFYDDLPLMTFSYLSQKYGKDIFEDEEVAFTRDELIDGFDFVQSLFDNYVIPKYVIDPTDKDNENRGWISGEYGGAYKWNSQIDLFIGSMDPSANPNVAVVPYFRLETGQVHSGVFEKIQHTFAISNNSKQPELAAEFLNFMYTNESAVLTQGLTRSIPLNNEAQRILKEADRLEGLQYEGYLVGRSTDTFLLHLYYENYGVKLAYNEVFESFVSADGAMSSEEAADMLLSNFNIAVQKAMQ</sequence>
<comment type="caution">
    <text evidence="2">The sequence shown here is derived from an EMBL/GenBank/DDBJ whole genome shotgun (WGS) entry which is preliminary data.</text>
</comment>
<dbReference type="InterPro" id="IPR050490">
    <property type="entry name" value="Bact_solute-bd_prot1"/>
</dbReference>
<name>A0A4R3MNQ9_9FIRM</name>
<keyword evidence="3" id="KW-1185">Reference proteome</keyword>
<keyword evidence="1" id="KW-0472">Membrane</keyword>
<dbReference type="SUPFAM" id="SSF53850">
    <property type="entry name" value="Periplasmic binding protein-like II"/>
    <property type="match status" value="1"/>
</dbReference>
<evidence type="ECO:0000313" key="2">
    <source>
        <dbReference type="EMBL" id="TCT16851.1"/>
    </source>
</evidence>
<organism evidence="2 3">
    <name type="scientific">Natranaerovirga pectinivora</name>
    <dbReference type="NCBI Taxonomy" id="682400"/>
    <lineage>
        <taxon>Bacteria</taxon>
        <taxon>Bacillati</taxon>
        <taxon>Bacillota</taxon>
        <taxon>Clostridia</taxon>
        <taxon>Lachnospirales</taxon>
        <taxon>Natranaerovirgaceae</taxon>
        <taxon>Natranaerovirga</taxon>
    </lineage>
</organism>
<dbReference type="Gene3D" id="3.40.190.10">
    <property type="entry name" value="Periplasmic binding protein-like II"/>
    <property type="match status" value="2"/>
</dbReference>